<dbReference type="Pfam" id="PF01501">
    <property type="entry name" value="Glyco_transf_8"/>
    <property type="match status" value="1"/>
</dbReference>
<dbReference type="InterPro" id="IPR029044">
    <property type="entry name" value="Nucleotide-diphossugar_trans"/>
</dbReference>
<evidence type="ECO:0000256" key="3">
    <source>
        <dbReference type="ARBA" id="ARBA00022723"/>
    </source>
</evidence>
<dbReference type="RefSeq" id="WP_377919181.1">
    <property type="nucleotide sequence ID" value="NZ_JBHRZT010000073.1"/>
</dbReference>
<dbReference type="InterPro" id="IPR050748">
    <property type="entry name" value="Glycosyltrans_8_dom-fam"/>
</dbReference>
<gene>
    <name evidence="4" type="ORF">ACFOU2_25260</name>
</gene>
<evidence type="ECO:0000256" key="1">
    <source>
        <dbReference type="ARBA" id="ARBA00022676"/>
    </source>
</evidence>
<protein>
    <submittedName>
        <fullName evidence="4">Glycosyltransferase family 8 protein</fullName>
    </submittedName>
</protein>
<dbReference type="Gene3D" id="3.90.550.10">
    <property type="entry name" value="Spore Coat Polysaccharide Biosynthesis Protein SpsA, Chain A"/>
    <property type="match status" value="1"/>
</dbReference>
<sequence length="117" mass="13578">MSSENKCKLERVVGRFNLQARFITVDDNLFNSLEKGKLLHGSKEAYYRIIIPDLLSEDITKVLYLDCDLIVKEDISTLWNINIDDYFLAATEEGITKKRKKVYQYLKNPVILMPVSC</sequence>
<dbReference type="Proteomes" id="UP001595752">
    <property type="component" value="Unassembled WGS sequence"/>
</dbReference>
<evidence type="ECO:0000313" key="5">
    <source>
        <dbReference type="Proteomes" id="UP001595752"/>
    </source>
</evidence>
<dbReference type="PANTHER" id="PTHR13778">
    <property type="entry name" value="GLYCOSYLTRANSFERASE 8 DOMAIN-CONTAINING PROTEIN"/>
    <property type="match status" value="1"/>
</dbReference>
<name>A0ABV8BBB4_9BACI</name>
<proteinExistence type="predicted"/>
<evidence type="ECO:0000313" key="4">
    <source>
        <dbReference type="EMBL" id="MFC3886624.1"/>
    </source>
</evidence>
<keyword evidence="5" id="KW-1185">Reference proteome</keyword>
<dbReference type="EMBL" id="JBHRZT010000073">
    <property type="protein sequence ID" value="MFC3886624.1"/>
    <property type="molecule type" value="Genomic_DNA"/>
</dbReference>
<comment type="caution">
    <text evidence="4">The sequence shown here is derived from an EMBL/GenBank/DDBJ whole genome shotgun (WGS) entry which is preliminary data.</text>
</comment>
<dbReference type="SUPFAM" id="SSF53448">
    <property type="entry name" value="Nucleotide-diphospho-sugar transferases"/>
    <property type="match status" value="1"/>
</dbReference>
<evidence type="ECO:0000256" key="2">
    <source>
        <dbReference type="ARBA" id="ARBA00022679"/>
    </source>
</evidence>
<keyword evidence="2" id="KW-0808">Transferase</keyword>
<organism evidence="4 5">
    <name type="scientific">Bacillus songklensis</name>
    <dbReference type="NCBI Taxonomy" id="1069116"/>
    <lineage>
        <taxon>Bacteria</taxon>
        <taxon>Bacillati</taxon>
        <taxon>Bacillota</taxon>
        <taxon>Bacilli</taxon>
        <taxon>Bacillales</taxon>
        <taxon>Bacillaceae</taxon>
        <taxon>Bacillus</taxon>
    </lineage>
</organism>
<reference evidence="5" key="1">
    <citation type="journal article" date="2019" name="Int. J. Syst. Evol. Microbiol.">
        <title>The Global Catalogue of Microorganisms (GCM) 10K type strain sequencing project: providing services to taxonomists for standard genome sequencing and annotation.</title>
        <authorList>
            <consortium name="The Broad Institute Genomics Platform"/>
            <consortium name="The Broad Institute Genome Sequencing Center for Infectious Disease"/>
            <person name="Wu L."/>
            <person name="Ma J."/>
        </authorList>
    </citation>
    <scope>NUCLEOTIDE SEQUENCE [LARGE SCALE GENOMIC DNA]</scope>
    <source>
        <strain evidence="5">CCUG 61889</strain>
    </source>
</reference>
<keyword evidence="1" id="KW-0328">Glycosyltransferase</keyword>
<accession>A0ABV8BBB4</accession>
<keyword evidence="3" id="KW-0479">Metal-binding</keyword>
<dbReference type="InterPro" id="IPR002495">
    <property type="entry name" value="Glyco_trans_8"/>
</dbReference>
<dbReference type="PANTHER" id="PTHR13778:SF47">
    <property type="entry name" value="LIPOPOLYSACCHARIDE 1,3-GALACTOSYLTRANSFERASE"/>
    <property type="match status" value="1"/>
</dbReference>